<feature type="transmembrane region" description="Helical" evidence="1">
    <location>
        <begin position="83"/>
        <end position="106"/>
    </location>
</feature>
<dbReference type="Proteomes" id="UP000315037">
    <property type="component" value="Unassembled WGS sequence"/>
</dbReference>
<keyword evidence="3" id="KW-1185">Reference proteome</keyword>
<proteinExistence type="predicted"/>
<dbReference type="AlphaFoldDB" id="A0A506URQ4"/>
<evidence type="ECO:0000313" key="2">
    <source>
        <dbReference type="EMBL" id="TPW35763.1"/>
    </source>
</evidence>
<comment type="caution">
    <text evidence="2">The sequence shown here is derived from an EMBL/GenBank/DDBJ whole genome shotgun (WGS) entry which is preliminary data.</text>
</comment>
<feature type="transmembrane region" description="Helical" evidence="1">
    <location>
        <begin position="126"/>
        <end position="146"/>
    </location>
</feature>
<sequence length="148" mass="16386">MFNTLLWTAVLTVHLVCVAYWYGGAVYCLQIPRLTRALDTAAAFSVRTQACGRYLRGLWHVIPLAILSGCALIWRMLPQIPWPYHVMGLLGVLMAGVFGLMVFGPYRRILRAVRPQPEMFAKLQRLLWLTVLLGSLAMAAGAAGTIGL</sequence>
<keyword evidence="1" id="KW-0472">Membrane</keyword>
<dbReference type="RefSeq" id="WP_165599338.1">
    <property type="nucleotide sequence ID" value="NZ_SORY01000002.1"/>
</dbReference>
<keyword evidence="1" id="KW-0812">Transmembrane</keyword>
<evidence type="ECO:0000256" key="1">
    <source>
        <dbReference type="SAM" id="Phobius"/>
    </source>
</evidence>
<gene>
    <name evidence="2" type="ORF">E3202_02125</name>
</gene>
<keyword evidence="1" id="KW-1133">Transmembrane helix</keyword>
<reference evidence="2 3" key="1">
    <citation type="submission" date="2019-03" db="EMBL/GenBank/DDBJ databases">
        <title>The complete genome sequence of Neokomagataea sp. Jb2 NBRC113641.</title>
        <authorList>
            <person name="Chua K.-O."/>
            <person name="Chan K.-G."/>
            <person name="See-Too W.-S."/>
        </authorList>
    </citation>
    <scope>NUCLEOTIDE SEQUENCE [LARGE SCALE GENOMIC DNA]</scope>
    <source>
        <strain evidence="2 3">Jb2</strain>
    </source>
</reference>
<evidence type="ECO:0000313" key="3">
    <source>
        <dbReference type="Proteomes" id="UP000315037"/>
    </source>
</evidence>
<feature type="transmembrane region" description="Helical" evidence="1">
    <location>
        <begin position="6"/>
        <end position="29"/>
    </location>
</feature>
<accession>A0A506URQ4</accession>
<name>A0A506URQ4_9PROT</name>
<protein>
    <recommendedName>
        <fullName evidence="4">DUF2269 family protein</fullName>
    </recommendedName>
</protein>
<feature type="transmembrane region" description="Helical" evidence="1">
    <location>
        <begin position="57"/>
        <end position="77"/>
    </location>
</feature>
<organism evidence="2 3">
    <name type="scientific">Oecophyllibacter saccharovorans</name>
    <dbReference type="NCBI Taxonomy" id="2558360"/>
    <lineage>
        <taxon>Bacteria</taxon>
        <taxon>Pseudomonadati</taxon>
        <taxon>Pseudomonadota</taxon>
        <taxon>Alphaproteobacteria</taxon>
        <taxon>Acetobacterales</taxon>
        <taxon>Acetobacteraceae</taxon>
        <taxon>Oecophyllibacter</taxon>
    </lineage>
</organism>
<evidence type="ECO:0008006" key="4">
    <source>
        <dbReference type="Google" id="ProtNLM"/>
    </source>
</evidence>
<dbReference type="EMBL" id="SORZ01000001">
    <property type="protein sequence ID" value="TPW35763.1"/>
    <property type="molecule type" value="Genomic_DNA"/>
</dbReference>